<evidence type="ECO:0000313" key="2">
    <source>
        <dbReference type="EMBL" id="KAK1885374.1"/>
    </source>
</evidence>
<accession>A0AAD9BNZ6</accession>
<proteinExistence type="predicted"/>
<organism evidence="2 3">
    <name type="scientific">Dissostichus eleginoides</name>
    <name type="common">Patagonian toothfish</name>
    <name type="synonym">Dissostichus amissus</name>
    <dbReference type="NCBI Taxonomy" id="100907"/>
    <lineage>
        <taxon>Eukaryota</taxon>
        <taxon>Metazoa</taxon>
        <taxon>Chordata</taxon>
        <taxon>Craniata</taxon>
        <taxon>Vertebrata</taxon>
        <taxon>Euteleostomi</taxon>
        <taxon>Actinopterygii</taxon>
        <taxon>Neopterygii</taxon>
        <taxon>Teleostei</taxon>
        <taxon>Neoteleostei</taxon>
        <taxon>Acanthomorphata</taxon>
        <taxon>Eupercaria</taxon>
        <taxon>Perciformes</taxon>
        <taxon>Notothenioidei</taxon>
        <taxon>Nototheniidae</taxon>
        <taxon>Dissostichus</taxon>
    </lineage>
</organism>
<sequence length="125" mass="13736">MAMCCTEESGETFSTESNGVAEWLCPLCQKGQPNRSCLSLHLTEQHSVLPSCVDNLLDIAVIKQGSSRGEGNKSDLKSSGAESSQLKPLKSAQIPANLVRVQTPPRRLETKRWRKRNNGTGGRRR</sequence>
<keyword evidence="2" id="KW-0371">Homeobox</keyword>
<reference evidence="2" key="1">
    <citation type="submission" date="2023-04" db="EMBL/GenBank/DDBJ databases">
        <title>Chromosome-level genome of Chaenocephalus aceratus.</title>
        <authorList>
            <person name="Park H."/>
        </authorList>
    </citation>
    <scope>NUCLEOTIDE SEQUENCE</scope>
    <source>
        <strain evidence="2">DE</strain>
        <tissue evidence="2">Muscle</tissue>
    </source>
</reference>
<gene>
    <name evidence="2" type="ORF">KUDE01_031569</name>
</gene>
<dbReference type="Proteomes" id="UP001228049">
    <property type="component" value="Unassembled WGS sequence"/>
</dbReference>
<dbReference type="EMBL" id="JASDAP010000021">
    <property type="protein sequence ID" value="KAK1885374.1"/>
    <property type="molecule type" value="Genomic_DNA"/>
</dbReference>
<dbReference type="AlphaFoldDB" id="A0AAD9BNZ6"/>
<feature type="compositionally biased region" description="Basic residues" evidence="1">
    <location>
        <begin position="112"/>
        <end position="125"/>
    </location>
</feature>
<keyword evidence="2" id="KW-0238">DNA-binding</keyword>
<evidence type="ECO:0000256" key="1">
    <source>
        <dbReference type="SAM" id="MobiDB-lite"/>
    </source>
</evidence>
<keyword evidence="3" id="KW-1185">Reference proteome</keyword>
<name>A0AAD9BNZ6_DISEL</name>
<comment type="caution">
    <text evidence="2">The sequence shown here is derived from an EMBL/GenBank/DDBJ whole genome shotgun (WGS) entry which is preliminary data.</text>
</comment>
<feature type="region of interest" description="Disordered" evidence="1">
    <location>
        <begin position="64"/>
        <end position="125"/>
    </location>
</feature>
<dbReference type="GO" id="GO:0003677">
    <property type="term" value="F:DNA binding"/>
    <property type="evidence" value="ECO:0007669"/>
    <property type="project" value="UniProtKB-KW"/>
</dbReference>
<protein>
    <submittedName>
        <fullName evidence="2">Zinc finger homeobox protein 2</fullName>
    </submittedName>
</protein>
<evidence type="ECO:0000313" key="3">
    <source>
        <dbReference type="Proteomes" id="UP001228049"/>
    </source>
</evidence>